<gene>
    <name evidence="1" type="ORF">EKG39_07935</name>
</gene>
<dbReference type="OrthoDB" id="1430466at2"/>
<dbReference type="RefSeq" id="WP_126505181.1">
    <property type="nucleotide sequence ID" value="NZ_RXNV01000002.1"/>
</dbReference>
<name>A0A431WE94_9GAMM</name>
<dbReference type="Proteomes" id="UP000282060">
    <property type="component" value="Unassembled WGS sequence"/>
</dbReference>
<accession>A0A431WE94</accession>
<dbReference type="EMBL" id="RXNV01000002">
    <property type="protein sequence ID" value="RTR33631.1"/>
    <property type="molecule type" value="Genomic_DNA"/>
</dbReference>
<evidence type="ECO:0000313" key="2">
    <source>
        <dbReference type="Proteomes" id="UP000282060"/>
    </source>
</evidence>
<reference evidence="1 2" key="1">
    <citation type="submission" date="2018-12" db="EMBL/GenBank/DDBJ databases">
        <authorList>
            <person name="Yu L."/>
        </authorList>
    </citation>
    <scope>NUCLEOTIDE SEQUENCE [LARGE SCALE GENOMIC DNA]</scope>
    <source>
        <strain evidence="1 2">HAW-EB5</strain>
    </source>
</reference>
<keyword evidence="2" id="KW-1185">Reference proteome</keyword>
<evidence type="ECO:0008006" key="3">
    <source>
        <dbReference type="Google" id="ProtNLM"/>
    </source>
</evidence>
<comment type="caution">
    <text evidence="1">The sequence shown here is derived from an EMBL/GenBank/DDBJ whole genome shotgun (WGS) entry which is preliminary data.</text>
</comment>
<dbReference type="AlphaFoldDB" id="A0A431WE94"/>
<organism evidence="1 2">
    <name type="scientific">Shewanella atlantica</name>
    <dbReference type="NCBI Taxonomy" id="271099"/>
    <lineage>
        <taxon>Bacteria</taxon>
        <taxon>Pseudomonadati</taxon>
        <taxon>Pseudomonadota</taxon>
        <taxon>Gammaproteobacteria</taxon>
        <taxon>Alteromonadales</taxon>
        <taxon>Shewanellaceae</taxon>
        <taxon>Shewanella</taxon>
    </lineage>
</organism>
<sequence>MDVEKRYESALGKMQEVIDSVSFLTHAVEEFSGNVREGRSIVSGTEVTSSTSLVTRTTDELFEYLDDVLSSTYLELVFQAQFNIFEAALFDMLSIYLKSNLTLLSQERNLSTGAVLSAGSYENLITEIIHNELNKVAYGSIHKWIKQINKYLSYKVISDSDLLLLAEMKATRNLLVHTDGVCNKIYLEASGEQARFEIGDRVTIDYTYLYHAHLLLSCVLDKALKAILSKN</sequence>
<proteinExistence type="predicted"/>
<evidence type="ECO:0000313" key="1">
    <source>
        <dbReference type="EMBL" id="RTR33631.1"/>
    </source>
</evidence>
<protein>
    <recommendedName>
        <fullName evidence="3">MAE-28990/MAE-18760-like HEPN domain-containing protein</fullName>
    </recommendedName>
</protein>